<keyword evidence="3 7" id="KW-0812">Transmembrane</keyword>
<dbReference type="Proteomes" id="UP000283634">
    <property type="component" value="Unassembled WGS sequence"/>
</dbReference>
<dbReference type="PANTHER" id="PTHR22883:SF458">
    <property type="entry name" value="PALMITOYLTRANSFERASE"/>
    <property type="match status" value="1"/>
</dbReference>
<dbReference type="EC" id="2.3.1.225" evidence="7"/>
<dbReference type="OrthoDB" id="5977743at2759"/>
<dbReference type="VEuPathDB" id="TriTrypDB:TRSC58_03189"/>
<proteinExistence type="inferred from homology"/>
<comment type="domain">
    <text evidence="7">The DHHC domain is required for palmitoyltransferase activity.</text>
</comment>
<keyword evidence="6 7" id="KW-0012">Acyltransferase</keyword>
<keyword evidence="5 7" id="KW-0472">Membrane</keyword>
<keyword evidence="11" id="KW-1185">Reference proteome</keyword>
<dbReference type="GO" id="GO:0016020">
    <property type="term" value="C:membrane"/>
    <property type="evidence" value="ECO:0007669"/>
    <property type="project" value="UniProtKB-SubCell"/>
</dbReference>
<feature type="transmembrane region" description="Helical" evidence="7">
    <location>
        <begin position="112"/>
        <end position="135"/>
    </location>
</feature>
<dbReference type="RefSeq" id="XP_029240912.1">
    <property type="nucleotide sequence ID" value="XM_029379230.1"/>
</dbReference>
<keyword evidence="4 7" id="KW-1133">Transmembrane helix</keyword>
<feature type="transmembrane region" description="Helical" evidence="7">
    <location>
        <begin position="40"/>
        <end position="62"/>
    </location>
</feature>
<comment type="similarity">
    <text evidence="7">Belongs to the DHHC palmitoyltransferase family.</text>
</comment>
<dbReference type="GO" id="GO:0019706">
    <property type="term" value="F:protein-cysteine S-palmitoyltransferase activity"/>
    <property type="evidence" value="ECO:0007669"/>
    <property type="project" value="UniProtKB-EC"/>
</dbReference>
<comment type="subcellular location">
    <subcellularLocation>
        <location evidence="1">Membrane</location>
        <topology evidence="1">Multi-pass membrane protein</topology>
    </subcellularLocation>
</comment>
<dbReference type="GeneID" id="40326152"/>
<feature type="transmembrane region" description="Helical" evidence="7">
    <location>
        <begin position="349"/>
        <end position="378"/>
    </location>
</feature>
<comment type="catalytic activity">
    <reaction evidence="7">
        <text>L-cysteinyl-[protein] + hexadecanoyl-CoA = S-hexadecanoyl-L-cysteinyl-[protein] + CoA</text>
        <dbReference type="Rhea" id="RHEA:36683"/>
        <dbReference type="Rhea" id="RHEA-COMP:10131"/>
        <dbReference type="Rhea" id="RHEA-COMP:11032"/>
        <dbReference type="ChEBI" id="CHEBI:29950"/>
        <dbReference type="ChEBI" id="CHEBI:57287"/>
        <dbReference type="ChEBI" id="CHEBI:57379"/>
        <dbReference type="ChEBI" id="CHEBI:74151"/>
        <dbReference type="EC" id="2.3.1.225"/>
    </reaction>
</comment>
<gene>
    <name evidence="10" type="ORF">TraAM80_02219</name>
</gene>
<accession>A0A3R7L7T0</accession>
<evidence type="ECO:0000313" key="11">
    <source>
        <dbReference type="Proteomes" id="UP000283634"/>
    </source>
</evidence>
<evidence type="ECO:0000256" key="5">
    <source>
        <dbReference type="ARBA" id="ARBA00023136"/>
    </source>
</evidence>
<dbReference type="OMA" id="HAISCTW"/>
<evidence type="ECO:0000256" key="6">
    <source>
        <dbReference type="ARBA" id="ARBA00023315"/>
    </source>
</evidence>
<evidence type="ECO:0000256" key="8">
    <source>
        <dbReference type="SAM" id="MobiDB-lite"/>
    </source>
</evidence>
<feature type="domain" description="Palmitoyltransferase DHHC" evidence="9">
    <location>
        <begin position="255"/>
        <end position="393"/>
    </location>
</feature>
<feature type="transmembrane region" description="Helical" evidence="7">
    <location>
        <begin position="83"/>
        <end position="106"/>
    </location>
</feature>
<feature type="transmembrane region" description="Helical" evidence="7">
    <location>
        <begin position="7"/>
        <end position="28"/>
    </location>
</feature>
<dbReference type="PANTHER" id="PTHR22883">
    <property type="entry name" value="ZINC FINGER DHHC DOMAIN CONTAINING PROTEIN"/>
    <property type="match status" value="1"/>
</dbReference>
<keyword evidence="2 7" id="KW-0808">Transferase</keyword>
<dbReference type="PROSITE" id="PS50216">
    <property type="entry name" value="DHHC"/>
    <property type="match status" value="1"/>
</dbReference>
<protein>
    <recommendedName>
        <fullName evidence="7">Palmitoyltransferase</fullName>
        <ecNumber evidence="7">2.3.1.225</ecNumber>
    </recommendedName>
</protein>
<feature type="region of interest" description="Disordered" evidence="8">
    <location>
        <begin position="160"/>
        <end position="188"/>
    </location>
</feature>
<dbReference type="GO" id="GO:0006612">
    <property type="term" value="P:protein targeting to membrane"/>
    <property type="evidence" value="ECO:0007669"/>
    <property type="project" value="TreeGrafter"/>
</dbReference>
<evidence type="ECO:0000313" key="10">
    <source>
        <dbReference type="EMBL" id="RNF09345.1"/>
    </source>
</evidence>
<name>A0A3R7L7T0_TRYRA</name>
<dbReference type="EMBL" id="MKGL01000049">
    <property type="protein sequence ID" value="RNF09345.1"/>
    <property type="molecule type" value="Genomic_DNA"/>
</dbReference>
<reference evidence="10 11" key="1">
    <citation type="journal article" date="2018" name="BMC Genomics">
        <title>Genomic comparison of Trypanosoma conorhini and Trypanosoma rangeli to Trypanosoma cruzi strains of high and low virulence.</title>
        <authorList>
            <person name="Bradwell K.R."/>
            <person name="Koparde V.N."/>
            <person name="Matveyev A.V."/>
            <person name="Serrano M.G."/>
            <person name="Alves J.M."/>
            <person name="Parikh H."/>
            <person name="Huang B."/>
            <person name="Lee V."/>
            <person name="Espinosa-Alvarez O."/>
            <person name="Ortiz P.A."/>
            <person name="Costa-Martins A.G."/>
            <person name="Teixeira M.M."/>
            <person name="Buck G.A."/>
        </authorList>
    </citation>
    <scope>NUCLEOTIDE SEQUENCE [LARGE SCALE GENOMIC DNA]</scope>
    <source>
        <strain evidence="10 11">AM80</strain>
    </source>
</reference>
<dbReference type="InterPro" id="IPR039859">
    <property type="entry name" value="PFA4/ZDH16/20/ERF2-like"/>
</dbReference>
<evidence type="ECO:0000256" key="7">
    <source>
        <dbReference type="RuleBase" id="RU079119"/>
    </source>
</evidence>
<evidence type="ECO:0000256" key="2">
    <source>
        <dbReference type="ARBA" id="ARBA00022679"/>
    </source>
</evidence>
<evidence type="ECO:0000256" key="1">
    <source>
        <dbReference type="ARBA" id="ARBA00004141"/>
    </source>
</evidence>
<dbReference type="InterPro" id="IPR001594">
    <property type="entry name" value="Palmitoyltrfase_DHHC"/>
</dbReference>
<dbReference type="Pfam" id="PF01529">
    <property type="entry name" value="DHHC"/>
    <property type="match status" value="1"/>
</dbReference>
<dbReference type="GO" id="GO:0005794">
    <property type="term" value="C:Golgi apparatus"/>
    <property type="evidence" value="ECO:0007669"/>
    <property type="project" value="TreeGrafter"/>
</dbReference>
<dbReference type="GO" id="GO:0005783">
    <property type="term" value="C:endoplasmic reticulum"/>
    <property type="evidence" value="ECO:0007669"/>
    <property type="project" value="TreeGrafter"/>
</dbReference>
<evidence type="ECO:0000256" key="3">
    <source>
        <dbReference type="ARBA" id="ARBA00022692"/>
    </source>
</evidence>
<evidence type="ECO:0000256" key="4">
    <source>
        <dbReference type="ARBA" id="ARBA00022989"/>
    </source>
</evidence>
<dbReference type="AlphaFoldDB" id="A0A3R7L7T0"/>
<feature type="transmembrane region" description="Helical" evidence="7">
    <location>
        <begin position="297"/>
        <end position="314"/>
    </location>
</feature>
<organism evidence="10 11">
    <name type="scientific">Trypanosoma rangeli</name>
    <dbReference type="NCBI Taxonomy" id="5698"/>
    <lineage>
        <taxon>Eukaryota</taxon>
        <taxon>Discoba</taxon>
        <taxon>Euglenozoa</taxon>
        <taxon>Kinetoplastea</taxon>
        <taxon>Metakinetoplastina</taxon>
        <taxon>Trypanosomatida</taxon>
        <taxon>Trypanosomatidae</taxon>
        <taxon>Trypanosoma</taxon>
        <taxon>Herpetosoma</taxon>
    </lineage>
</organism>
<sequence length="500" mass="56842">MTPEAVLAGVTLLIMAVAVFIYIIIMGPSRYHRDGVVGRLYLRLMDCPTVCCGCFCSIFFGCSYRRGRQKWTRCVDHTLRERNWFMVVFYILLVWSVEFIYLFVVLPELQAALWSKIVSCGLVMFSEGSYVLAVFSDPGIVTSREAAAVQRNAFAAHARTTEKRRQKQQGGGGATCVGGETSKQHGANKNSVGVAWNQAQFWRRREEAEALQNSKYVLDGILYSVDGRSVAGNTAGGPSPRAVTATTTFFTGMECTTCHVPRPSRSKHCRLCNFCVRRYDHHCPWINNDVAEGTHRWFLLFIMCHAVSCFWGAWDLYSIMKAFLIQNNAWGWTLRLYDGRQYPLRLDHYLAILATHQTLTVCLFLFSVLIGLLLWVFWCYQMSFVFANLTLNDMGKIDDAVECIVSLPSLDAVYKMALDVRHRLEIVAARPPRKLRQLEGPPPGVVLGSRGDRSYRKRVRTMLYSDLKGLFDRGLWGNVMEVFFPYSAAGCPPRRRTDRR</sequence>
<evidence type="ECO:0000259" key="9">
    <source>
        <dbReference type="Pfam" id="PF01529"/>
    </source>
</evidence>
<comment type="caution">
    <text evidence="10">The sequence shown here is derived from an EMBL/GenBank/DDBJ whole genome shotgun (WGS) entry which is preliminary data.</text>
</comment>